<gene>
    <name evidence="3" type="ORF">GCM10023175_30130</name>
</gene>
<feature type="signal peptide" evidence="2">
    <location>
        <begin position="1"/>
        <end position="31"/>
    </location>
</feature>
<dbReference type="PROSITE" id="PS51257">
    <property type="entry name" value="PROKAR_LIPOPROTEIN"/>
    <property type="match status" value="1"/>
</dbReference>
<dbReference type="Proteomes" id="UP001501598">
    <property type="component" value="Unassembled WGS sequence"/>
</dbReference>
<reference evidence="4" key="1">
    <citation type="journal article" date="2019" name="Int. J. Syst. Evol. Microbiol.">
        <title>The Global Catalogue of Microorganisms (GCM) 10K type strain sequencing project: providing services to taxonomists for standard genome sequencing and annotation.</title>
        <authorList>
            <consortium name="The Broad Institute Genomics Platform"/>
            <consortium name="The Broad Institute Genome Sequencing Center for Infectious Disease"/>
            <person name="Wu L."/>
            <person name="Ma J."/>
        </authorList>
    </citation>
    <scope>NUCLEOTIDE SEQUENCE [LARGE SCALE GENOMIC DNA]</scope>
    <source>
        <strain evidence="4">JCM 17906</strain>
    </source>
</reference>
<evidence type="ECO:0000256" key="1">
    <source>
        <dbReference type="SAM" id="MobiDB-lite"/>
    </source>
</evidence>
<proteinExistence type="predicted"/>
<accession>A0ABP8RSR3</accession>
<evidence type="ECO:0000313" key="4">
    <source>
        <dbReference type="Proteomes" id="UP001501598"/>
    </source>
</evidence>
<comment type="caution">
    <text evidence="3">The sequence shown here is derived from an EMBL/GenBank/DDBJ whole genome shotgun (WGS) entry which is preliminary data.</text>
</comment>
<feature type="chain" id="PRO_5045589672" description="DUF3558 domain-containing protein" evidence="2">
    <location>
        <begin position="32"/>
        <end position="196"/>
    </location>
</feature>
<keyword evidence="2" id="KW-0732">Signal</keyword>
<evidence type="ECO:0000313" key="3">
    <source>
        <dbReference type="EMBL" id="GAA4546904.1"/>
    </source>
</evidence>
<protein>
    <recommendedName>
        <fullName evidence="5">DUF3558 domain-containing protein</fullName>
    </recommendedName>
</protein>
<dbReference type="EMBL" id="BAABGT010000033">
    <property type="protein sequence ID" value="GAA4546904.1"/>
    <property type="molecule type" value="Genomic_DNA"/>
</dbReference>
<evidence type="ECO:0000256" key="2">
    <source>
        <dbReference type="SAM" id="SignalP"/>
    </source>
</evidence>
<feature type="region of interest" description="Disordered" evidence="1">
    <location>
        <begin position="36"/>
        <end position="57"/>
    </location>
</feature>
<evidence type="ECO:0008006" key="5">
    <source>
        <dbReference type="Google" id="ProtNLM"/>
    </source>
</evidence>
<name>A0ABP8RSR3_9PSEU</name>
<sequence>MRVRSDRLSARALHVLLLVGMVAGLAACAGAESAGRGDAPSSAAGAPTSAAGTAGPQPGTAALPQACALVSKSELDRVTGLVFGEPAATDGATRSVCAFSATGAAPGLTVGVEPAARFEAKAAASRSSVGVPGVEVPDLGERALFFYSDADFPQGLGGVLLQAGGATVDISLQGSGDEARTRELALAIARLALTGL</sequence>
<organism evidence="3 4">
    <name type="scientific">Pseudonocardia xishanensis</name>
    <dbReference type="NCBI Taxonomy" id="630995"/>
    <lineage>
        <taxon>Bacteria</taxon>
        <taxon>Bacillati</taxon>
        <taxon>Actinomycetota</taxon>
        <taxon>Actinomycetes</taxon>
        <taxon>Pseudonocardiales</taxon>
        <taxon>Pseudonocardiaceae</taxon>
        <taxon>Pseudonocardia</taxon>
    </lineage>
</organism>
<keyword evidence="4" id="KW-1185">Reference proteome</keyword>
<dbReference type="RefSeq" id="WP_345417781.1">
    <property type="nucleotide sequence ID" value="NZ_BAABGT010000033.1"/>
</dbReference>